<feature type="signal peptide" evidence="3">
    <location>
        <begin position="1"/>
        <end position="29"/>
    </location>
</feature>
<dbReference type="Proteomes" id="UP000499080">
    <property type="component" value="Unassembled WGS sequence"/>
</dbReference>
<keyword evidence="3" id="KW-0732">Signal</keyword>
<dbReference type="SUPFAM" id="SSF52058">
    <property type="entry name" value="L domain-like"/>
    <property type="match status" value="1"/>
</dbReference>
<proteinExistence type="predicted"/>
<dbReference type="EMBL" id="BGPR01000009">
    <property type="protein sequence ID" value="GBL76100.1"/>
    <property type="molecule type" value="Genomic_DNA"/>
</dbReference>
<comment type="caution">
    <text evidence="4">The sequence shown here is derived from an EMBL/GenBank/DDBJ whole genome shotgun (WGS) entry which is preliminary data.</text>
</comment>
<dbReference type="OrthoDB" id="9985976at2759"/>
<dbReference type="InterPro" id="IPR032675">
    <property type="entry name" value="LRR_dom_sf"/>
</dbReference>
<dbReference type="SMART" id="SM00369">
    <property type="entry name" value="LRR_TYP"/>
    <property type="match status" value="3"/>
</dbReference>
<reference evidence="4 5" key="1">
    <citation type="journal article" date="2019" name="Sci. Rep.">
        <title>Orb-weaving spider Araneus ventricosus genome elucidates the spidroin gene catalogue.</title>
        <authorList>
            <person name="Kono N."/>
            <person name="Nakamura H."/>
            <person name="Ohtoshi R."/>
            <person name="Moran D.A.P."/>
            <person name="Shinohara A."/>
            <person name="Yoshida Y."/>
            <person name="Fujiwara M."/>
            <person name="Mori M."/>
            <person name="Tomita M."/>
            <person name="Arakawa K."/>
        </authorList>
    </citation>
    <scope>NUCLEOTIDE SEQUENCE [LARGE SCALE GENOMIC DNA]</scope>
</reference>
<keyword evidence="2" id="KW-0677">Repeat</keyword>
<sequence>MINIGRTFRSSYAMIFIYLAVSLISLVSGCPEEALSPCSCRLIGNKANDVTCTDVTDINPLQKSLSKMNDLPIQTLRIIDSSVIYLPSTLFEGLSIEKMHLINSTFMDLSDSEVAFAGLENSLRSLIIQRCRVYNGWTWAELKNLKSLTWFKTLKSGLDIIDSDIEDIAGLNLEIVELTQDTVSYVDEKAFSHFKNLNVLSLKANQISDVKRSMFPNPASKLSQINLSYNQIEELPDDIFTNMPSLVSLILSGNKILTIEQPVFSPVWKQLKKVDLSDNPLRCDCRMKWVAQARFPRTTYGECDEPPKLSEKSIDELKVDDLTYC</sequence>
<organism evidence="4 5">
    <name type="scientific">Araneus ventricosus</name>
    <name type="common">Orbweaver spider</name>
    <name type="synonym">Epeira ventricosa</name>
    <dbReference type="NCBI Taxonomy" id="182803"/>
    <lineage>
        <taxon>Eukaryota</taxon>
        <taxon>Metazoa</taxon>
        <taxon>Ecdysozoa</taxon>
        <taxon>Arthropoda</taxon>
        <taxon>Chelicerata</taxon>
        <taxon>Arachnida</taxon>
        <taxon>Araneae</taxon>
        <taxon>Araneomorphae</taxon>
        <taxon>Entelegynae</taxon>
        <taxon>Araneoidea</taxon>
        <taxon>Araneidae</taxon>
        <taxon>Araneus</taxon>
    </lineage>
</organism>
<feature type="chain" id="PRO_5021477430" description="LRRCT domain-containing protein" evidence="3">
    <location>
        <begin position="30"/>
        <end position="325"/>
    </location>
</feature>
<dbReference type="Gene3D" id="3.80.10.10">
    <property type="entry name" value="Ribonuclease Inhibitor"/>
    <property type="match status" value="1"/>
</dbReference>
<dbReference type="PANTHER" id="PTHR24366">
    <property type="entry name" value="IG(IMMUNOGLOBULIN) AND LRR(LEUCINE RICH REPEAT) DOMAINS"/>
    <property type="match status" value="1"/>
</dbReference>
<dbReference type="PROSITE" id="PS51257">
    <property type="entry name" value="PROKAR_LIPOPROTEIN"/>
    <property type="match status" value="1"/>
</dbReference>
<gene>
    <name evidence="4" type="ORF">AVEN_234399_1</name>
</gene>
<name>A0A4Y2A8S7_ARAVE</name>
<evidence type="ECO:0000256" key="1">
    <source>
        <dbReference type="ARBA" id="ARBA00022614"/>
    </source>
</evidence>
<evidence type="ECO:0000313" key="4">
    <source>
        <dbReference type="EMBL" id="GBL76100.1"/>
    </source>
</evidence>
<evidence type="ECO:0008006" key="6">
    <source>
        <dbReference type="Google" id="ProtNLM"/>
    </source>
</evidence>
<accession>A0A4Y2A8S7</accession>
<protein>
    <recommendedName>
        <fullName evidence="6">LRRCT domain-containing protein</fullName>
    </recommendedName>
</protein>
<evidence type="ECO:0000256" key="2">
    <source>
        <dbReference type="ARBA" id="ARBA00022737"/>
    </source>
</evidence>
<dbReference type="AlphaFoldDB" id="A0A4Y2A8S7"/>
<keyword evidence="1" id="KW-0433">Leucine-rich repeat</keyword>
<dbReference type="PROSITE" id="PS51450">
    <property type="entry name" value="LRR"/>
    <property type="match status" value="1"/>
</dbReference>
<dbReference type="InterPro" id="IPR001611">
    <property type="entry name" value="Leu-rich_rpt"/>
</dbReference>
<evidence type="ECO:0000313" key="5">
    <source>
        <dbReference type="Proteomes" id="UP000499080"/>
    </source>
</evidence>
<evidence type="ECO:0000256" key="3">
    <source>
        <dbReference type="SAM" id="SignalP"/>
    </source>
</evidence>
<dbReference type="PANTHER" id="PTHR24366:SF96">
    <property type="entry name" value="LEUCINE RICH REPEAT CONTAINING 53"/>
    <property type="match status" value="1"/>
</dbReference>
<keyword evidence="5" id="KW-1185">Reference proteome</keyword>
<dbReference type="Pfam" id="PF13855">
    <property type="entry name" value="LRR_8"/>
    <property type="match status" value="1"/>
</dbReference>
<dbReference type="InterPro" id="IPR003591">
    <property type="entry name" value="Leu-rich_rpt_typical-subtyp"/>
</dbReference>